<dbReference type="InterPro" id="IPR009057">
    <property type="entry name" value="Homeodomain-like_sf"/>
</dbReference>
<dbReference type="Pfam" id="PF13377">
    <property type="entry name" value="Peripla_BP_3"/>
    <property type="match status" value="1"/>
</dbReference>
<organism evidence="5 6">
    <name type="scientific">Singulisphaera acidiphila (strain ATCC BAA-1392 / DSM 18658 / VKM B-2454 / MOB10)</name>
    <dbReference type="NCBI Taxonomy" id="886293"/>
    <lineage>
        <taxon>Bacteria</taxon>
        <taxon>Pseudomonadati</taxon>
        <taxon>Planctomycetota</taxon>
        <taxon>Planctomycetia</taxon>
        <taxon>Isosphaerales</taxon>
        <taxon>Isosphaeraceae</taxon>
        <taxon>Singulisphaera</taxon>
    </lineage>
</organism>
<dbReference type="InterPro" id="IPR028082">
    <property type="entry name" value="Peripla_BP_I"/>
</dbReference>
<dbReference type="HOGENOM" id="CLU_042405_0_0_0"/>
<gene>
    <name evidence="5" type="ordered locus">Sinac_5025</name>
</gene>
<dbReference type="AlphaFoldDB" id="L0DIF7"/>
<evidence type="ECO:0000256" key="2">
    <source>
        <dbReference type="ARBA" id="ARBA00023125"/>
    </source>
</evidence>
<dbReference type="KEGG" id="saci:Sinac_5025"/>
<dbReference type="PROSITE" id="PS01124">
    <property type="entry name" value="HTH_ARAC_FAMILY_2"/>
    <property type="match status" value="1"/>
</dbReference>
<dbReference type="SUPFAM" id="SSF53822">
    <property type="entry name" value="Periplasmic binding protein-like I"/>
    <property type="match status" value="1"/>
</dbReference>
<keyword evidence="2" id="KW-0238">DNA-binding</keyword>
<dbReference type="CDD" id="cd01543">
    <property type="entry name" value="PBP1_XylR"/>
    <property type="match status" value="1"/>
</dbReference>
<reference evidence="5 6" key="1">
    <citation type="submission" date="2012-02" db="EMBL/GenBank/DDBJ databases">
        <title>Complete sequence of chromosome of Singulisphaera acidiphila DSM 18658.</title>
        <authorList>
            <consortium name="US DOE Joint Genome Institute (JGI-PGF)"/>
            <person name="Lucas S."/>
            <person name="Copeland A."/>
            <person name="Lapidus A."/>
            <person name="Glavina del Rio T."/>
            <person name="Dalin E."/>
            <person name="Tice H."/>
            <person name="Bruce D."/>
            <person name="Goodwin L."/>
            <person name="Pitluck S."/>
            <person name="Peters L."/>
            <person name="Ovchinnikova G."/>
            <person name="Chertkov O."/>
            <person name="Kyrpides N."/>
            <person name="Mavromatis K."/>
            <person name="Ivanova N."/>
            <person name="Brettin T."/>
            <person name="Detter J.C."/>
            <person name="Han C."/>
            <person name="Larimer F."/>
            <person name="Land M."/>
            <person name="Hauser L."/>
            <person name="Markowitz V."/>
            <person name="Cheng J.-F."/>
            <person name="Hugenholtz P."/>
            <person name="Woyke T."/>
            <person name="Wu D."/>
            <person name="Tindall B."/>
            <person name="Pomrenke H."/>
            <person name="Brambilla E."/>
            <person name="Klenk H.-P."/>
            <person name="Eisen J.A."/>
        </authorList>
    </citation>
    <scope>NUCLEOTIDE SEQUENCE [LARGE SCALE GENOMIC DNA]</scope>
    <source>
        <strain evidence="6">ATCC BAA-1392 / DSM 18658 / VKM B-2454 / MOB10</strain>
    </source>
</reference>
<dbReference type="OrthoDB" id="9795616at2"/>
<dbReference type="Pfam" id="PF22177">
    <property type="entry name" value="PBP1_XylR"/>
    <property type="match status" value="1"/>
</dbReference>
<dbReference type="Gene3D" id="1.10.10.60">
    <property type="entry name" value="Homeodomain-like"/>
    <property type="match status" value="1"/>
</dbReference>
<feature type="domain" description="HTH araC/xylS-type" evidence="4">
    <location>
        <begin position="396"/>
        <end position="494"/>
    </location>
</feature>
<dbReference type="GO" id="GO:0003700">
    <property type="term" value="F:DNA-binding transcription factor activity"/>
    <property type="evidence" value="ECO:0007669"/>
    <property type="project" value="InterPro"/>
</dbReference>
<dbReference type="InterPro" id="IPR046335">
    <property type="entry name" value="LacI/GalR-like_sensor"/>
</dbReference>
<evidence type="ECO:0000313" key="5">
    <source>
        <dbReference type="EMBL" id="AGA29179.1"/>
    </source>
</evidence>
<keyword evidence="1" id="KW-0805">Transcription regulation</keyword>
<dbReference type="InterPro" id="IPR018060">
    <property type="entry name" value="HTH_AraC"/>
</dbReference>
<dbReference type="eggNOG" id="COG3677">
    <property type="taxonomic scope" value="Bacteria"/>
</dbReference>
<keyword evidence="6" id="KW-1185">Reference proteome</keyword>
<dbReference type="InterPro" id="IPR054031">
    <property type="entry name" value="XylR_PBP1"/>
</dbReference>
<name>L0DIF7_SINAD</name>
<dbReference type="Proteomes" id="UP000010798">
    <property type="component" value="Chromosome"/>
</dbReference>
<sequence length="499" mass="55779">MDNLSHFCCWNSECPDNGKKGVGNLSVTGRYGPGRERRMLRCRTCKTRFSERKGTPLFGAHLDSLTVESVLERIVEGRGIREVGRLSGLHRDTVTRYRRLVENNVGSIPQLKRKRKVLNVALFLETSHSYARETLHGIRSYVREHGPWKIRFSEQGRGVEPPPWLAHWKGDGILARMENDRLARAIDETGLPVVDVSCYRLLPSMPSVEPDPLEIARLAVDHLLERGLKHFGFCGVPGVPWSDLRGSSFARLVAEIGHDCHLYRRTVVQPISSSWNIDKTAIARWIRSLPKPVGILGAWDGCALQVLEVCRNLNVAVPDEVAVLGVDDDDLLCDLADPSLSSIKCSAHQVGYHAASLLDQMMAGKDVPPDIAMVRPAGVVARQSTDLLAIDDQLVSDALRFIRDHACEGIQVCDVLKIVPLSRRVLETRFKTAVGYSPHEAIVRLQLRTIKEFLTETDLSLATIATKSGFNHLNYMCKLFKQKTGFTPGEFRARNRSKN</sequence>
<dbReference type="SMART" id="SM00342">
    <property type="entry name" value="HTH_ARAC"/>
    <property type="match status" value="1"/>
</dbReference>
<dbReference type="STRING" id="886293.Sinac_5025"/>
<evidence type="ECO:0000256" key="3">
    <source>
        <dbReference type="ARBA" id="ARBA00023163"/>
    </source>
</evidence>
<dbReference type="Gene3D" id="3.40.50.2300">
    <property type="match status" value="2"/>
</dbReference>
<evidence type="ECO:0000313" key="6">
    <source>
        <dbReference type="Proteomes" id="UP000010798"/>
    </source>
</evidence>
<dbReference type="PANTHER" id="PTHR30146:SF24">
    <property type="entry name" value="XYLOSE OPERON REGULATORY PROTEIN"/>
    <property type="match status" value="1"/>
</dbReference>
<dbReference type="eggNOG" id="COG2207">
    <property type="taxonomic scope" value="Bacteria"/>
</dbReference>
<proteinExistence type="predicted"/>
<dbReference type="SUPFAM" id="SSF46689">
    <property type="entry name" value="Homeodomain-like"/>
    <property type="match status" value="1"/>
</dbReference>
<keyword evidence="3" id="KW-0804">Transcription</keyword>
<dbReference type="GO" id="GO:0000976">
    <property type="term" value="F:transcription cis-regulatory region binding"/>
    <property type="evidence" value="ECO:0007669"/>
    <property type="project" value="TreeGrafter"/>
</dbReference>
<evidence type="ECO:0000256" key="1">
    <source>
        <dbReference type="ARBA" id="ARBA00023015"/>
    </source>
</evidence>
<dbReference type="RefSeq" id="WP_015248285.1">
    <property type="nucleotide sequence ID" value="NC_019892.1"/>
</dbReference>
<protein>
    <submittedName>
        <fullName evidence="5">Transcriptional regulator</fullName>
    </submittedName>
</protein>
<evidence type="ECO:0000259" key="4">
    <source>
        <dbReference type="PROSITE" id="PS01124"/>
    </source>
</evidence>
<dbReference type="PANTHER" id="PTHR30146">
    <property type="entry name" value="LACI-RELATED TRANSCRIPTIONAL REPRESSOR"/>
    <property type="match status" value="1"/>
</dbReference>
<dbReference type="Pfam" id="PF12833">
    <property type="entry name" value="HTH_18"/>
    <property type="match status" value="1"/>
</dbReference>
<dbReference type="eggNOG" id="COG1609">
    <property type="taxonomic scope" value="Bacteria"/>
</dbReference>
<accession>L0DIF7</accession>
<dbReference type="EMBL" id="CP003364">
    <property type="protein sequence ID" value="AGA29179.1"/>
    <property type="molecule type" value="Genomic_DNA"/>
</dbReference>